<feature type="signal peptide" evidence="1">
    <location>
        <begin position="1"/>
        <end position="24"/>
    </location>
</feature>
<gene>
    <name evidence="3" type="primary">Cnig_chr_V.g17227</name>
    <name evidence="3" type="ORF">B9Z55_017227</name>
</gene>
<name>A0A2G5T8P7_9PELO</name>
<dbReference type="OrthoDB" id="6475849at2759"/>
<dbReference type="PANTHER" id="PTHR36517:SF1">
    <property type="entry name" value="C6 DOMAIN-CONTAINING PROTEIN-RELATED"/>
    <property type="match status" value="1"/>
</dbReference>
<keyword evidence="4" id="KW-1185">Reference proteome</keyword>
<protein>
    <recommendedName>
        <fullName evidence="2">DUF281 domain-containing protein</fullName>
    </recommendedName>
</protein>
<reference evidence="4" key="1">
    <citation type="submission" date="2017-10" db="EMBL/GenBank/DDBJ databases">
        <title>Rapid genome shrinkage in a self-fertile nematode reveals novel sperm competition proteins.</title>
        <authorList>
            <person name="Yin D."/>
            <person name="Schwarz E.M."/>
            <person name="Thomas C.G."/>
            <person name="Felde R.L."/>
            <person name="Korf I.F."/>
            <person name="Cutter A.D."/>
            <person name="Schartner C.M."/>
            <person name="Ralston E.J."/>
            <person name="Meyer B.J."/>
            <person name="Haag E.S."/>
        </authorList>
    </citation>
    <scope>NUCLEOTIDE SEQUENCE [LARGE SCALE GENOMIC DNA]</scope>
    <source>
        <strain evidence="4">JU1422</strain>
    </source>
</reference>
<feature type="chain" id="PRO_5013660457" description="DUF281 domain-containing protein" evidence="1">
    <location>
        <begin position="25"/>
        <end position="238"/>
    </location>
</feature>
<sequence length="238" mass="25413">MDSYFLANLIISLHLSLIESCVRTIPPEEVYITSTPDNWPITEEPVITDKPITAAPVTNVPVTDAPVTDAPVTEAPVTDAPVTDAPVEPDPCAKCDAAAIQPTPTDPAVIYSIQTGITKLVCDFDMCALPCEKCNLDSLFPYPPTTGTFTYSIVVSGPGECTQVEVYCQRDDGQSCTSIIVEAITSSPDPLAITERATDTYAASTVECANDGTFSYKNAAFTLTQIERVQCVFNGCTP</sequence>
<dbReference type="PANTHER" id="PTHR36517">
    <property type="entry name" value="PROTEIN CBG25732"/>
    <property type="match status" value="1"/>
</dbReference>
<keyword evidence="1" id="KW-0732">Signal</keyword>
<dbReference type="InterPro" id="IPR005098">
    <property type="entry name" value="DUF281"/>
</dbReference>
<comment type="caution">
    <text evidence="3">The sequence shown here is derived from an EMBL/GenBank/DDBJ whole genome shotgun (WGS) entry which is preliminary data.</text>
</comment>
<dbReference type="EMBL" id="PDUG01000005">
    <property type="protein sequence ID" value="PIC23563.1"/>
    <property type="molecule type" value="Genomic_DNA"/>
</dbReference>
<evidence type="ECO:0000313" key="3">
    <source>
        <dbReference type="EMBL" id="PIC23563.1"/>
    </source>
</evidence>
<organism evidence="3 4">
    <name type="scientific">Caenorhabditis nigoni</name>
    <dbReference type="NCBI Taxonomy" id="1611254"/>
    <lineage>
        <taxon>Eukaryota</taxon>
        <taxon>Metazoa</taxon>
        <taxon>Ecdysozoa</taxon>
        <taxon>Nematoda</taxon>
        <taxon>Chromadorea</taxon>
        <taxon>Rhabditida</taxon>
        <taxon>Rhabditina</taxon>
        <taxon>Rhabditomorpha</taxon>
        <taxon>Rhabditoidea</taxon>
        <taxon>Rhabditidae</taxon>
        <taxon>Peloderinae</taxon>
        <taxon>Caenorhabditis</taxon>
    </lineage>
</organism>
<feature type="domain" description="DUF281" evidence="2">
    <location>
        <begin position="161"/>
        <end position="214"/>
    </location>
</feature>
<evidence type="ECO:0000256" key="1">
    <source>
        <dbReference type="SAM" id="SignalP"/>
    </source>
</evidence>
<dbReference type="Proteomes" id="UP000230233">
    <property type="component" value="Chromosome V"/>
</dbReference>
<dbReference type="Pfam" id="PF03436">
    <property type="entry name" value="DUF281"/>
    <property type="match status" value="1"/>
</dbReference>
<dbReference type="AlphaFoldDB" id="A0A2G5T8P7"/>
<accession>A0A2G5T8P7</accession>
<proteinExistence type="predicted"/>
<evidence type="ECO:0000259" key="2">
    <source>
        <dbReference type="Pfam" id="PF03436"/>
    </source>
</evidence>
<evidence type="ECO:0000313" key="4">
    <source>
        <dbReference type="Proteomes" id="UP000230233"/>
    </source>
</evidence>